<evidence type="ECO:0000313" key="2">
    <source>
        <dbReference type="Proteomes" id="UP000007013"/>
    </source>
</evidence>
<dbReference type="OrthoDB" id="3078745at2"/>
<dbReference type="EMBL" id="CP001032">
    <property type="protein sequence ID" value="ACB74419.1"/>
    <property type="molecule type" value="Genomic_DNA"/>
</dbReference>
<organism evidence="1 2">
    <name type="scientific">Opitutus terrae (strain DSM 11246 / JCM 15787 / PB90-1)</name>
    <dbReference type="NCBI Taxonomy" id="452637"/>
    <lineage>
        <taxon>Bacteria</taxon>
        <taxon>Pseudomonadati</taxon>
        <taxon>Verrucomicrobiota</taxon>
        <taxon>Opitutia</taxon>
        <taxon>Opitutales</taxon>
        <taxon>Opitutaceae</taxon>
        <taxon>Opitutus</taxon>
    </lineage>
</organism>
<evidence type="ECO:0008006" key="3">
    <source>
        <dbReference type="Google" id="ProtNLM"/>
    </source>
</evidence>
<dbReference type="RefSeq" id="WP_012373957.1">
    <property type="nucleotide sequence ID" value="NC_010571.1"/>
</dbReference>
<dbReference type="KEGG" id="ote:Oter_1131"/>
<dbReference type="Proteomes" id="UP000007013">
    <property type="component" value="Chromosome"/>
</dbReference>
<evidence type="ECO:0000313" key="1">
    <source>
        <dbReference type="EMBL" id="ACB74419.1"/>
    </source>
</evidence>
<gene>
    <name evidence="1" type="ordered locus">Oter_1131</name>
</gene>
<keyword evidence="2" id="KW-1185">Reference proteome</keyword>
<dbReference type="Pfam" id="PF11197">
    <property type="entry name" value="DUF2835"/>
    <property type="match status" value="1"/>
</dbReference>
<protein>
    <recommendedName>
        <fullName evidence="3">DUF2835 domain-containing protein</fullName>
    </recommendedName>
</protein>
<reference evidence="1 2" key="1">
    <citation type="journal article" date="2011" name="J. Bacteriol.">
        <title>Genome sequence of the verrucomicrobium Opitutus terrae PB90-1, an abundant inhabitant of rice paddy soil ecosystems.</title>
        <authorList>
            <person name="van Passel M.W."/>
            <person name="Kant R."/>
            <person name="Palva A."/>
            <person name="Copeland A."/>
            <person name="Lucas S."/>
            <person name="Lapidus A."/>
            <person name="Glavina del Rio T."/>
            <person name="Pitluck S."/>
            <person name="Goltsman E."/>
            <person name="Clum A."/>
            <person name="Sun H."/>
            <person name="Schmutz J."/>
            <person name="Larimer F.W."/>
            <person name="Land M.L."/>
            <person name="Hauser L."/>
            <person name="Kyrpides N."/>
            <person name="Mikhailova N."/>
            <person name="Richardson P.P."/>
            <person name="Janssen P.H."/>
            <person name="de Vos W.M."/>
            <person name="Smidt H."/>
        </authorList>
    </citation>
    <scope>NUCLEOTIDE SEQUENCE [LARGE SCALE GENOMIC DNA]</scope>
    <source>
        <strain evidence="2">DSM 11246 / JCM 15787 / PB90-1</strain>
    </source>
</reference>
<proteinExistence type="predicted"/>
<dbReference type="AlphaFoldDB" id="B1ZNI5"/>
<name>B1ZNI5_OPITP</name>
<sequence length="74" mass="8362">MPDLILELHLTPDQMLGYYRGAVRTIVARATNGQTVQFPASVLQRHVTADGVHGRFRMEFDASHKFVRLEQLPG</sequence>
<accession>B1ZNI5</accession>
<dbReference type="InterPro" id="IPR021363">
    <property type="entry name" value="DUF2835"/>
</dbReference>
<dbReference type="HOGENOM" id="CLU_185065_0_0_0"/>
<dbReference type="STRING" id="452637.Oter_1131"/>